<accession>A0AAD6XRL9</accession>
<name>A0AAD6XRL9_9AGAR</name>
<reference evidence="2" key="1">
    <citation type="submission" date="2023-03" db="EMBL/GenBank/DDBJ databases">
        <title>Massive genome expansion in bonnet fungi (Mycena s.s.) driven by repeated elements and novel gene families across ecological guilds.</title>
        <authorList>
            <consortium name="Lawrence Berkeley National Laboratory"/>
            <person name="Harder C.B."/>
            <person name="Miyauchi S."/>
            <person name="Viragh M."/>
            <person name="Kuo A."/>
            <person name="Thoen E."/>
            <person name="Andreopoulos B."/>
            <person name="Lu D."/>
            <person name="Skrede I."/>
            <person name="Drula E."/>
            <person name="Henrissat B."/>
            <person name="Morin E."/>
            <person name="Kohler A."/>
            <person name="Barry K."/>
            <person name="LaButti K."/>
            <person name="Morin E."/>
            <person name="Salamov A."/>
            <person name="Lipzen A."/>
            <person name="Mereny Z."/>
            <person name="Hegedus B."/>
            <person name="Baldrian P."/>
            <person name="Stursova M."/>
            <person name="Weitz H."/>
            <person name="Taylor A."/>
            <person name="Grigoriev I.V."/>
            <person name="Nagy L.G."/>
            <person name="Martin F."/>
            <person name="Kauserud H."/>
        </authorList>
    </citation>
    <scope>NUCLEOTIDE SEQUENCE</scope>
    <source>
        <strain evidence="2">CBHHK173m</strain>
    </source>
</reference>
<feature type="chain" id="PRO_5042230933" evidence="1">
    <location>
        <begin position="22"/>
        <end position="123"/>
    </location>
</feature>
<dbReference type="Proteomes" id="UP001222325">
    <property type="component" value="Unassembled WGS sequence"/>
</dbReference>
<comment type="caution">
    <text evidence="2">The sequence shown here is derived from an EMBL/GenBank/DDBJ whole genome shotgun (WGS) entry which is preliminary data.</text>
</comment>
<evidence type="ECO:0000313" key="2">
    <source>
        <dbReference type="EMBL" id="KAJ7087668.1"/>
    </source>
</evidence>
<keyword evidence="3" id="KW-1185">Reference proteome</keyword>
<keyword evidence="1" id="KW-0732">Signal</keyword>
<evidence type="ECO:0000256" key="1">
    <source>
        <dbReference type="SAM" id="SignalP"/>
    </source>
</evidence>
<organism evidence="2 3">
    <name type="scientific">Mycena belliarum</name>
    <dbReference type="NCBI Taxonomy" id="1033014"/>
    <lineage>
        <taxon>Eukaryota</taxon>
        <taxon>Fungi</taxon>
        <taxon>Dikarya</taxon>
        <taxon>Basidiomycota</taxon>
        <taxon>Agaricomycotina</taxon>
        <taxon>Agaricomycetes</taxon>
        <taxon>Agaricomycetidae</taxon>
        <taxon>Agaricales</taxon>
        <taxon>Marasmiineae</taxon>
        <taxon>Mycenaceae</taxon>
        <taxon>Mycena</taxon>
    </lineage>
</organism>
<evidence type="ECO:0000313" key="3">
    <source>
        <dbReference type="Proteomes" id="UP001222325"/>
    </source>
</evidence>
<proteinExistence type="predicted"/>
<feature type="signal peptide" evidence="1">
    <location>
        <begin position="1"/>
        <end position="21"/>
    </location>
</feature>
<dbReference type="EMBL" id="JARJCN010000028">
    <property type="protein sequence ID" value="KAJ7087668.1"/>
    <property type="molecule type" value="Genomic_DNA"/>
</dbReference>
<sequence length="123" mass="13397">MFGFTAIISLSFLLASQSAVAGSAPHNPRSLGLAIRAASDPTITPACTTACRQWNKTIDNIFSSNDSLAMCTNVVMSQFESCWDCEAYTGAASVNSLQDSINCKTHRVAPRHGLYLIPMKHWW</sequence>
<protein>
    <submittedName>
        <fullName evidence="2">Uncharacterized protein</fullName>
    </submittedName>
</protein>
<gene>
    <name evidence="2" type="ORF">B0H15DRAFT_300218</name>
</gene>
<dbReference type="AlphaFoldDB" id="A0AAD6XRL9"/>